<evidence type="ECO:0000313" key="3">
    <source>
        <dbReference type="Proteomes" id="UP001445076"/>
    </source>
</evidence>
<dbReference type="Proteomes" id="UP001445076">
    <property type="component" value="Unassembled WGS sequence"/>
</dbReference>
<evidence type="ECO:0000313" key="2">
    <source>
        <dbReference type="EMBL" id="KAK8746662.1"/>
    </source>
</evidence>
<name>A0AAW0XS73_CHEQU</name>
<feature type="region of interest" description="Disordered" evidence="1">
    <location>
        <begin position="1"/>
        <end position="70"/>
    </location>
</feature>
<protein>
    <submittedName>
        <fullName evidence="2">Uncharacterized protein</fullName>
    </submittedName>
</protein>
<dbReference type="AlphaFoldDB" id="A0AAW0XS73"/>
<organism evidence="2 3">
    <name type="scientific">Cherax quadricarinatus</name>
    <name type="common">Australian red claw crayfish</name>
    <dbReference type="NCBI Taxonomy" id="27406"/>
    <lineage>
        <taxon>Eukaryota</taxon>
        <taxon>Metazoa</taxon>
        <taxon>Ecdysozoa</taxon>
        <taxon>Arthropoda</taxon>
        <taxon>Crustacea</taxon>
        <taxon>Multicrustacea</taxon>
        <taxon>Malacostraca</taxon>
        <taxon>Eumalacostraca</taxon>
        <taxon>Eucarida</taxon>
        <taxon>Decapoda</taxon>
        <taxon>Pleocyemata</taxon>
        <taxon>Astacidea</taxon>
        <taxon>Parastacoidea</taxon>
        <taxon>Parastacidae</taxon>
        <taxon>Cherax</taxon>
    </lineage>
</organism>
<comment type="caution">
    <text evidence="2">The sequence shown here is derived from an EMBL/GenBank/DDBJ whole genome shotgun (WGS) entry which is preliminary data.</text>
</comment>
<feature type="non-terminal residue" evidence="2">
    <location>
        <position position="1"/>
    </location>
</feature>
<keyword evidence="3" id="KW-1185">Reference proteome</keyword>
<gene>
    <name evidence="2" type="ORF">OTU49_017126</name>
</gene>
<reference evidence="2 3" key="1">
    <citation type="journal article" date="2024" name="BMC Genomics">
        <title>Genome assembly of redclaw crayfish (Cherax quadricarinatus) provides insights into its immune adaptation and hypoxia tolerance.</title>
        <authorList>
            <person name="Liu Z."/>
            <person name="Zheng J."/>
            <person name="Li H."/>
            <person name="Fang K."/>
            <person name="Wang S."/>
            <person name="He J."/>
            <person name="Zhou D."/>
            <person name="Weng S."/>
            <person name="Chi M."/>
            <person name="Gu Z."/>
            <person name="He J."/>
            <person name="Li F."/>
            <person name="Wang M."/>
        </authorList>
    </citation>
    <scope>NUCLEOTIDE SEQUENCE [LARGE SCALE GENOMIC DNA]</scope>
    <source>
        <strain evidence="2">ZL_2023a</strain>
    </source>
</reference>
<evidence type="ECO:0000256" key="1">
    <source>
        <dbReference type="SAM" id="MobiDB-lite"/>
    </source>
</evidence>
<dbReference type="EMBL" id="JARKIK010000017">
    <property type="protein sequence ID" value="KAK8746662.1"/>
    <property type="molecule type" value="Genomic_DNA"/>
</dbReference>
<proteinExistence type="predicted"/>
<sequence>KTHPPITRVSNTSNAKKTTGDPVKKNTSKVTVGPGRPAAKKKTSSEKSGSKSVASTDQDTPLKPRPMAMGGCSGAYHRAVQEVRRVPPEDSVVQLGHPGDDHLILYQTPANHHAINTSSFTVAMAASKMRSLGQRKSVTSHHGVCVGSWDDDSDRTSLAPSTLGVRSVERPKPGRKLFEDAYVFTWSQPILTADSSDFTITFDKPKKVRVVRVGKVRRKSVGSGVLPPQESEEPAKEEAEWLAWRRVHDRVQQWLRDNTRVQADESHVTAMLLEPDSKKVALYRS</sequence>
<feature type="compositionally biased region" description="Polar residues" evidence="1">
    <location>
        <begin position="8"/>
        <end position="17"/>
    </location>
</feature>
<accession>A0AAW0XS73</accession>